<sequence>MDSDLFFSFPSRHDLGEDLGGDEGVGSYMKAVNLLYMRAMFGMTALSVPCPFVGLVSGLWASSIALTDDDDDDDN</sequence>
<dbReference type="EnsemblPlants" id="OBART07G01120.1">
    <property type="protein sequence ID" value="OBART07G01120.1"/>
    <property type="gene ID" value="OBART07G01120"/>
</dbReference>
<feature type="transmembrane region" description="Helical" evidence="1">
    <location>
        <begin position="39"/>
        <end position="61"/>
    </location>
</feature>
<protein>
    <submittedName>
        <fullName evidence="2">Uncharacterized protein</fullName>
    </submittedName>
</protein>
<dbReference type="PaxDb" id="65489-OBART07G01120.1"/>
<keyword evidence="1" id="KW-1133">Transmembrane helix</keyword>
<reference evidence="2" key="2">
    <citation type="submission" date="2015-03" db="UniProtKB">
        <authorList>
            <consortium name="EnsemblPlants"/>
        </authorList>
    </citation>
    <scope>IDENTIFICATION</scope>
</reference>
<organism evidence="2">
    <name type="scientific">Oryza barthii</name>
    <dbReference type="NCBI Taxonomy" id="65489"/>
    <lineage>
        <taxon>Eukaryota</taxon>
        <taxon>Viridiplantae</taxon>
        <taxon>Streptophyta</taxon>
        <taxon>Embryophyta</taxon>
        <taxon>Tracheophyta</taxon>
        <taxon>Spermatophyta</taxon>
        <taxon>Magnoliopsida</taxon>
        <taxon>Liliopsida</taxon>
        <taxon>Poales</taxon>
        <taxon>Poaceae</taxon>
        <taxon>BOP clade</taxon>
        <taxon>Oryzoideae</taxon>
        <taxon>Oryzeae</taxon>
        <taxon>Oryzinae</taxon>
        <taxon>Oryza</taxon>
    </lineage>
</organism>
<proteinExistence type="predicted"/>
<reference evidence="2" key="1">
    <citation type="journal article" date="2009" name="Rice">
        <title>De Novo Next Generation Sequencing of Plant Genomes.</title>
        <authorList>
            <person name="Rounsley S."/>
            <person name="Marri P.R."/>
            <person name="Yu Y."/>
            <person name="He R."/>
            <person name="Sisneros N."/>
            <person name="Goicoechea J.L."/>
            <person name="Lee S.J."/>
            <person name="Angelova A."/>
            <person name="Kudrna D."/>
            <person name="Luo M."/>
            <person name="Affourtit J."/>
            <person name="Desany B."/>
            <person name="Knight J."/>
            <person name="Niazi F."/>
            <person name="Egholm M."/>
            <person name="Wing R.A."/>
        </authorList>
    </citation>
    <scope>NUCLEOTIDE SEQUENCE [LARGE SCALE GENOMIC DNA]</scope>
    <source>
        <strain evidence="2">cv. IRGC 105608</strain>
    </source>
</reference>
<dbReference type="AlphaFoldDB" id="A0A0D3GLK8"/>
<dbReference type="Proteomes" id="UP000026960">
    <property type="component" value="Chromosome 7"/>
</dbReference>
<keyword evidence="3" id="KW-1185">Reference proteome</keyword>
<keyword evidence="1" id="KW-0812">Transmembrane</keyword>
<name>A0A0D3GLK8_9ORYZ</name>
<evidence type="ECO:0000313" key="3">
    <source>
        <dbReference type="Proteomes" id="UP000026960"/>
    </source>
</evidence>
<evidence type="ECO:0000256" key="1">
    <source>
        <dbReference type="SAM" id="Phobius"/>
    </source>
</evidence>
<accession>A0A0D3GLK8</accession>
<keyword evidence="1" id="KW-0472">Membrane</keyword>
<evidence type="ECO:0000313" key="2">
    <source>
        <dbReference type="EnsemblPlants" id="OBART07G01120.1"/>
    </source>
</evidence>
<dbReference type="HOGENOM" id="CLU_2675010_0_0_1"/>
<dbReference type="Gramene" id="OBART07G01120.1">
    <property type="protein sequence ID" value="OBART07G01120.1"/>
    <property type="gene ID" value="OBART07G01120"/>
</dbReference>